<dbReference type="Gene3D" id="6.10.140.570">
    <property type="match status" value="1"/>
</dbReference>
<dbReference type="PROSITE" id="PS00785">
    <property type="entry name" value="5_NUCLEOTIDASE_1"/>
    <property type="match status" value="1"/>
</dbReference>
<evidence type="ECO:0000313" key="6">
    <source>
        <dbReference type="EMBL" id="GGJ11043.1"/>
    </source>
</evidence>
<dbReference type="PRINTS" id="PR01607">
    <property type="entry name" value="APYRASEFAMLY"/>
</dbReference>
<dbReference type="NCBIfam" id="TIGR04486">
    <property type="entry name" value="thiosulf_SoxB"/>
    <property type="match status" value="1"/>
</dbReference>
<accession>A0A917KEF4</accession>
<dbReference type="Gene3D" id="3.60.21.10">
    <property type="match status" value="1"/>
</dbReference>
<reference evidence="6" key="1">
    <citation type="journal article" date="2014" name="Int. J. Syst. Evol. Microbiol.">
        <title>Complete genome sequence of Corynebacterium casei LMG S-19264T (=DSM 44701T), isolated from a smear-ripened cheese.</title>
        <authorList>
            <consortium name="US DOE Joint Genome Institute (JGI-PGF)"/>
            <person name="Walter F."/>
            <person name="Albersmeier A."/>
            <person name="Kalinowski J."/>
            <person name="Ruckert C."/>
        </authorList>
    </citation>
    <scope>NUCLEOTIDE SEQUENCE</scope>
    <source>
        <strain evidence="6">CGMCC 1.3617</strain>
    </source>
</reference>
<dbReference type="Pfam" id="PF02872">
    <property type="entry name" value="5_nucleotid_C"/>
    <property type="match status" value="1"/>
</dbReference>
<dbReference type="PROSITE" id="PS51318">
    <property type="entry name" value="TAT"/>
    <property type="match status" value="1"/>
</dbReference>
<organism evidence="6 7">
    <name type="scientific">Neoroseomonas lacus</name>
    <dbReference type="NCBI Taxonomy" id="287609"/>
    <lineage>
        <taxon>Bacteria</taxon>
        <taxon>Pseudomonadati</taxon>
        <taxon>Pseudomonadota</taxon>
        <taxon>Alphaproteobacteria</taxon>
        <taxon>Acetobacterales</taxon>
        <taxon>Acetobacteraceae</taxon>
        <taxon>Neoroseomonas</taxon>
    </lineage>
</organism>
<dbReference type="Proteomes" id="UP000661507">
    <property type="component" value="Unassembled WGS sequence"/>
</dbReference>
<dbReference type="Pfam" id="PF00149">
    <property type="entry name" value="Metallophos"/>
    <property type="match status" value="1"/>
</dbReference>
<dbReference type="EMBL" id="BMKW01000004">
    <property type="protein sequence ID" value="GGJ11043.1"/>
    <property type="molecule type" value="Genomic_DNA"/>
</dbReference>
<feature type="signal peptide" evidence="3">
    <location>
        <begin position="1"/>
        <end position="21"/>
    </location>
</feature>
<dbReference type="GO" id="GO:0009166">
    <property type="term" value="P:nucleotide catabolic process"/>
    <property type="evidence" value="ECO:0007669"/>
    <property type="project" value="InterPro"/>
</dbReference>
<dbReference type="GO" id="GO:0030288">
    <property type="term" value="C:outer membrane-bounded periplasmic space"/>
    <property type="evidence" value="ECO:0007669"/>
    <property type="project" value="TreeGrafter"/>
</dbReference>
<dbReference type="PANTHER" id="PTHR11575:SF42">
    <property type="entry name" value="SULFUR OXIDATION PROTEIN SOXB"/>
    <property type="match status" value="1"/>
</dbReference>
<keyword evidence="3" id="KW-0547">Nucleotide-binding</keyword>
<dbReference type="CDD" id="cd07411">
    <property type="entry name" value="MPP_SoxB_N"/>
    <property type="match status" value="1"/>
</dbReference>
<name>A0A917KEF4_9PROT</name>
<evidence type="ECO:0000259" key="5">
    <source>
        <dbReference type="Pfam" id="PF02872"/>
    </source>
</evidence>
<proteinExistence type="inferred from homology"/>
<dbReference type="InterPro" id="IPR008334">
    <property type="entry name" value="5'-Nucleotdase_C"/>
</dbReference>
<keyword evidence="3" id="KW-0378">Hydrolase</keyword>
<gene>
    <name evidence="6" type="primary">soxB</name>
    <name evidence="6" type="ORF">GCM10011320_17690</name>
</gene>
<feature type="domain" description="5'-Nucleotidase C-terminal" evidence="5">
    <location>
        <begin position="383"/>
        <end position="516"/>
    </location>
</feature>
<evidence type="ECO:0000256" key="3">
    <source>
        <dbReference type="RuleBase" id="RU362119"/>
    </source>
</evidence>
<dbReference type="GO" id="GO:0016788">
    <property type="term" value="F:hydrolase activity, acting on ester bonds"/>
    <property type="evidence" value="ECO:0007669"/>
    <property type="project" value="InterPro"/>
</dbReference>
<sequence length="553" mass="60112">MITRRDLLAAGAALAALPARAQQAPSQADLLRFDPLGQLTLIHITDIHAQLMPMRFREASTNLGVGEARGQLPHLTGADFLRAFDMPPGTAMAHALTDLDYVALGRRFGPMGGADRIATIVKAIRAERPGRTILLDGGDTWQGSWTSLQTKGADMVAFQKALGVEAMVGHFEFTYGADRVKELAESLGFPFLGGNIQDTEWNEDVFPAEAIFERGGVKVAVIGQAFPYTPIANPRWMFPEWEFGIKEEKLASRAQAARAAGAQLVVLLSHNGFDVDRKLALRVRGIDVILTGHTHDAMPRPMRVGDTLLIATGSNGKFVSRLDLDVKDGRLAGFRHALIPVFSDAIAPDAEMAAVVRDQRAPFAADLARVVGRTESLLWRRGNTAGTWDDLICDALLEQRDAEVALSPGFRWGTTLLPGSDITAEDVWSQTAITYPAAYRTAMKGEMIKTVLEDVADNLFNPDPYYQQGGDMVRTGGLSFTLDVAAPSGQRVGDLTLLRTGQRIDPARDYTVAGWASINQATQGPPIWDVVFAHLTKGPVRLEPRNDVRLRGA</sequence>
<dbReference type="Gene3D" id="3.90.780.10">
    <property type="entry name" value="5'-Nucleotidase, C-terminal domain"/>
    <property type="match status" value="1"/>
</dbReference>
<dbReference type="InterPro" id="IPR004843">
    <property type="entry name" value="Calcineurin-like_PHP"/>
</dbReference>
<dbReference type="AlphaFoldDB" id="A0A917KEF4"/>
<evidence type="ECO:0000259" key="4">
    <source>
        <dbReference type="Pfam" id="PF00149"/>
    </source>
</evidence>
<dbReference type="InterPro" id="IPR041829">
    <property type="entry name" value="SoxB_N"/>
</dbReference>
<evidence type="ECO:0000256" key="2">
    <source>
        <dbReference type="ARBA" id="ARBA00022729"/>
    </source>
</evidence>
<dbReference type="InterPro" id="IPR006146">
    <property type="entry name" value="5'-Nucleotdase_CS"/>
</dbReference>
<feature type="domain" description="Calcineurin-like phosphoesterase" evidence="4">
    <location>
        <begin position="40"/>
        <end position="296"/>
    </location>
</feature>
<dbReference type="SUPFAM" id="SSF55816">
    <property type="entry name" value="5'-nucleotidase (syn. UDP-sugar hydrolase), C-terminal domain"/>
    <property type="match status" value="1"/>
</dbReference>
<dbReference type="GO" id="GO:0000166">
    <property type="term" value="F:nucleotide binding"/>
    <property type="evidence" value="ECO:0007669"/>
    <property type="project" value="UniProtKB-KW"/>
</dbReference>
<dbReference type="InterPro" id="IPR036907">
    <property type="entry name" value="5'-Nucleotdase_C_sf"/>
</dbReference>
<dbReference type="SUPFAM" id="SSF56300">
    <property type="entry name" value="Metallo-dependent phosphatases"/>
    <property type="match status" value="1"/>
</dbReference>
<feature type="chain" id="PRO_5038163989" evidence="3">
    <location>
        <begin position="22"/>
        <end position="553"/>
    </location>
</feature>
<dbReference type="RefSeq" id="WP_188966684.1">
    <property type="nucleotide sequence ID" value="NZ_BMKW01000004.1"/>
</dbReference>
<dbReference type="InterPro" id="IPR006311">
    <property type="entry name" value="TAT_signal"/>
</dbReference>
<dbReference type="GO" id="GO:0046872">
    <property type="term" value="F:metal ion binding"/>
    <property type="evidence" value="ECO:0007669"/>
    <property type="project" value="InterPro"/>
</dbReference>
<dbReference type="PANTHER" id="PTHR11575">
    <property type="entry name" value="5'-NUCLEOTIDASE-RELATED"/>
    <property type="match status" value="1"/>
</dbReference>
<evidence type="ECO:0000313" key="7">
    <source>
        <dbReference type="Proteomes" id="UP000661507"/>
    </source>
</evidence>
<comment type="similarity">
    <text evidence="1 3">Belongs to the 5'-nucleotidase family.</text>
</comment>
<dbReference type="InterPro" id="IPR030998">
    <property type="entry name" value="Thiosulf_SoxB"/>
</dbReference>
<dbReference type="InterPro" id="IPR006179">
    <property type="entry name" value="5_nucleotidase/apyrase"/>
</dbReference>
<keyword evidence="7" id="KW-1185">Reference proteome</keyword>
<keyword evidence="2 3" id="KW-0732">Signal</keyword>
<evidence type="ECO:0000256" key="1">
    <source>
        <dbReference type="ARBA" id="ARBA00006654"/>
    </source>
</evidence>
<dbReference type="InterPro" id="IPR029052">
    <property type="entry name" value="Metallo-depent_PP-like"/>
</dbReference>
<protein>
    <submittedName>
        <fullName evidence="6">Thiosulfohydrolase SoxB</fullName>
    </submittedName>
</protein>
<reference evidence="6" key="2">
    <citation type="submission" date="2020-09" db="EMBL/GenBank/DDBJ databases">
        <authorList>
            <person name="Sun Q."/>
            <person name="Zhou Y."/>
        </authorList>
    </citation>
    <scope>NUCLEOTIDE SEQUENCE</scope>
    <source>
        <strain evidence="6">CGMCC 1.3617</strain>
    </source>
</reference>
<comment type="caution">
    <text evidence="6">The sequence shown here is derived from an EMBL/GenBank/DDBJ whole genome shotgun (WGS) entry which is preliminary data.</text>
</comment>